<dbReference type="GO" id="GO:0004818">
    <property type="term" value="F:glutamate-tRNA ligase activity"/>
    <property type="evidence" value="ECO:0007669"/>
    <property type="project" value="UniProtKB-UniRule"/>
</dbReference>
<protein>
    <recommendedName>
        <fullName evidence="7">Glutamate--tRNA ligase</fullName>
        <ecNumber evidence="7">6.1.1.17</ecNumber>
    </recommendedName>
    <alternativeName>
        <fullName evidence="7">Glutamyl-tRNA synthetase</fullName>
        <shortName evidence="7">GluRS</shortName>
    </alternativeName>
</protein>
<comment type="function">
    <text evidence="7">Catalyzes the attachment of glutamate to tRNA(Glu) in a two-step reaction: glutamate is first activated by ATP to form Glu-AMP and then transferred to the acceptor end of tRNA(Glu).</text>
</comment>
<evidence type="ECO:0000259" key="8">
    <source>
        <dbReference type="Pfam" id="PF00749"/>
    </source>
</evidence>
<dbReference type="GO" id="GO:0005829">
    <property type="term" value="C:cytosol"/>
    <property type="evidence" value="ECO:0007669"/>
    <property type="project" value="TreeGrafter"/>
</dbReference>
<dbReference type="NCBIfam" id="TIGR00464">
    <property type="entry name" value="gltX_bact"/>
    <property type="match status" value="1"/>
</dbReference>
<keyword evidence="4 7" id="KW-0067">ATP-binding</keyword>
<dbReference type="SUPFAM" id="SSF48163">
    <property type="entry name" value="An anticodon-binding domain of class I aminoacyl-tRNA synthetases"/>
    <property type="match status" value="1"/>
</dbReference>
<dbReference type="InterPro" id="IPR045462">
    <property type="entry name" value="aa-tRNA-synth_I_cd-bd"/>
</dbReference>
<dbReference type="Pfam" id="PF19269">
    <property type="entry name" value="Anticodon_2"/>
    <property type="match status" value="1"/>
</dbReference>
<evidence type="ECO:0000313" key="10">
    <source>
        <dbReference type="EMBL" id="HGZ43146.1"/>
    </source>
</evidence>
<dbReference type="InterPro" id="IPR008925">
    <property type="entry name" value="aa_tRNA-synth_I_cd-bd_sf"/>
</dbReference>
<dbReference type="GO" id="GO:0000049">
    <property type="term" value="F:tRNA binding"/>
    <property type="evidence" value="ECO:0007669"/>
    <property type="project" value="InterPro"/>
</dbReference>
<dbReference type="InterPro" id="IPR014729">
    <property type="entry name" value="Rossmann-like_a/b/a_fold"/>
</dbReference>
<dbReference type="HAMAP" id="MF_00022">
    <property type="entry name" value="Glu_tRNA_synth_type1"/>
    <property type="match status" value="1"/>
</dbReference>
<dbReference type="PROSITE" id="PS00178">
    <property type="entry name" value="AA_TRNA_LIGASE_I"/>
    <property type="match status" value="1"/>
</dbReference>
<comment type="subunit">
    <text evidence="7">Monomer.</text>
</comment>
<dbReference type="InterPro" id="IPR020058">
    <property type="entry name" value="Glu/Gln-tRNA-synth_Ib_cat-dom"/>
</dbReference>
<dbReference type="EC" id="6.1.1.17" evidence="7"/>
<dbReference type="PANTHER" id="PTHR43311">
    <property type="entry name" value="GLUTAMATE--TRNA LIGASE"/>
    <property type="match status" value="1"/>
</dbReference>
<reference evidence="10" key="1">
    <citation type="journal article" date="2020" name="mSystems">
        <title>Genome- and Community-Level Interaction Insights into Carbon Utilization and Element Cycling Functions of Hydrothermarchaeota in Hydrothermal Sediment.</title>
        <authorList>
            <person name="Zhou Z."/>
            <person name="Liu Y."/>
            <person name="Xu W."/>
            <person name="Pan J."/>
            <person name="Luo Z.H."/>
            <person name="Li M."/>
        </authorList>
    </citation>
    <scope>NUCLEOTIDE SEQUENCE [LARGE SCALE GENOMIC DNA]</scope>
    <source>
        <strain evidence="10">SpSt-381</strain>
    </source>
</reference>
<sequence length="490" mass="53706">MNVRVRFAPSPSGHLHVGGARTALFNYLFARSRAGVFVLRIEDTDAARSTDESVRGILDSLRWLGLTWDEGPGVGGPHAPYAQAQRRALYDAAARRLREIGAAYPCYCTADELAARREKLAARGEDSRYDGRCRALDDAARARLASEGRAPALRFATPASGEVAWDDVVRGRVVFQAGVLDDFVLVRSDGLPTYNFACVVDDHDMEITHVVRGDDHISNTPRQILLYRAFGWAPPVFAHVPMILGADGSRLSKRHGATSVEAFRDLGILPGAMVNFLALLGWSYDGQREIFSLAELERVFTLERVGTNPAVFSLEKLEWMNGQHLRQLDAGHRQRLVEEFLAARGRDLSGRPPEWRALFVRALGERLRTLADAERYGAFALDETLDMDEAAWAGVRARPEAGPHLAALADALAALPSFDLERVEQATRGRAAELGMKAGELIGLARVALTGRTFSPGIFEVMALLGRERTVERLRAAAARWAKEAAATAG</sequence>
<evidence type="ECO:0000256" key="7">
    <source>
        <dbReference type="HAMAP-Rule" id="MF_00022"/>
    </source>
</evidence>
<evidence type="ECO:0000256" key="2">
    <source>
        <dbReference type="ARBA" id="ARBA00022598"/>
    </source>
</evidence>
<dbReference type="GO" id="GO:0008270">
    <property type="term" value="F:zinc ion binding"/>
    <property type="evidence" value="ECO:0007669"/>
    <property type="project" value="InterPro"/>
</dbReference>
<keyword evidence="3 7" id="KW-0547">Nucleotide-binding</keyword>
<organism evidence="10">
    <name type="scientific">Eiseniibacteriota bacterium</name>
    <dbReference type="NCBI Taxonomy" id="2212470"/>
    <lineage>
        <taxon>Bacteria</taxon>
        <taxon>Candidatus Eiseniibacteriota</taxon>
    </lineage>
</organism>
<dbReference type="AlphaFoldDB" id="A0A832MLU4"/>
<keyword evidence="7" id="KW-0963">Cytoplasm</keyword>
<comment type="similarity">
    <text evidence="1 7">Belongs to the class-I aminoacyl-tRNA synthetase family. Glutamate--tRNA ligase type 1 subfamily.</text>
</comment>
<dbReference type="GO" id="GO:0006424">
    <property type="term" value="P:glutamyl-tRNA aminoacylation"/>
    <property type="evidence" value="ECO:0007669"/>
    <property type="project" value="UniProtKB-UniRule"/>
</dbReference>
<dbReference type="PANTHER" id="PTHR43311:SF2">
    <property type="entry name" value="GLUTAMATE--TRNA LIGASE, MITOCHONDRIAL-RELATED"/>
    <property type="match status" value="1"/>
</dbReference>
<dbReference type="PRINTS" id="PR00987">
    <property type="entry name" value="TRNASYNTHGLU"/>
</dbReference>
<dbReference type="Gene3D" id="3.40.50.620">
    <property type="entry name" value="HUPs"/>
    <property type="match status" value="1"/>
</dbReference>
<feature type="domain" description="Aminoacyl-tRNA synthetase class I anticodon-binding" evidence="9">
    <location>
        <begin position="352"/>
        <end position="477"/>
    </location>
</feature>
<dbReference type="InterPro" id="IPR033910">
    <property type="entry name" value="GluRS_core"/>
</dbReference>
<dbReference type="CDD" id="cd00808">
    <property type="entry name" value="GluRS_core"/>
    <property type="match status" value="1"/>
</dbReference>
<evidence type="ECO:0000256" key="6">
    <source>
        <dbReference type="ARBA" id="ARBA00023146"/>
    </source>
</evidence>
<dbReference type="Gene3D" id="1.10.10.350">
    <property type="match status" value="1"/>
</dbReference>
<gene>
    <name evidence="7" type="primary">gltX</name>
    <name evidence="10" type="ORF">ENR23_06935</name>
</gene>
<dbReference type="InterPro" id="IPR000924">
    <property type="entry name" value="Glu/Gln-tRNA-synth"/>
</dbReference>
<accession>A0A832MLU4</accession>
<name>A0A832MLU4_UNCEI</name>
<dbReference type="InterPro" id="IPR049940">
    <property type="entry name" value="GluQ/Sye"/>
</dbReference>
<dbReference type="EMBL" id="DSQF01000012">
    <property type="protein sequence ID" value="HGZ43146.1"/>
    <property type="molecule type" value="Genomic_DNA"/>
</dbReference>
<dbReference type="InterPro" id="IPR001412">
    <property type="entry name" value="aa-tRNA-synth_I_CS"/>
</dbReference>
<comment type="caution">
    <text evidence="10">The sequence shown here is derived from an EMBL/GenBank/DDBJ whole genome shotgun (WGS) entry which is preliminary data.</text>
</comment>
<evidence type="ECO:0000256" key="5">
    <source>
        <dbReference type="ARBA" id="ARBA00022917"/>
    </source>
</evidence>
<comment type="catalytic activity">
    <reaction evidence="7">
        <text>tRNA(Glu) + L-glutamate + ATP = L-glutamyl-tRNA(Glu) + AMP + diphosphate</text>
        <dbReference type="Rhea" id="RHEA:23540"/>
        <dbReference type="Rhea" id="RHEA-COMP:9663"/>
        <dbReference type="Rhea" id="RHEA-COMP:9680"/>
        <dbReference type="ChEBI" id="CHEBI:29985"/>
        <dbReference type="ChEBI" id="CHEBI:30616"/>
        <dbReference type="ChEBI" id="CHEBI:33019"/>
        <dbReference type="ChEBI" id="CHEBI:78442"/>
        <dbReference type="ChEBI" id="CHEBI:78520"/>
        <dbReference type="ChEBI" id="CHEBI:456215"/>
        <dbReference type="EC" id="6.1.1.17"/>
    </reaction>
</comment>
<dbReference type="InterPro" id="IPR020751">
    <property type="entry name" value="aa-tRNA-synth_I_codon-bd_sub2"/>
</dbReference>
<feature type="short sequence motif" description="'KMSKS' region" evidence="7">
    <location>
        <begin position="250"/>
        <end position="254"/>
    </location>
</feature>
<dbReference type="NCBIfam" id="NF004315">
    <property type="entry name" value="PRK05710.1-4"/>
    <property type="match status" value="1"/>
</dbReference>
<feature type="domain" description="Glutamyl/glutaminyl-tRNA synthetase class Ib catalytic" evidence="8">
    <location>
        <begin position="2"/>
        <end position="319"/>
    </location>
</feature>
<evidence type="ECO:0000256" key="1">
    <source>
        <dbReference type="ARBA" id="ARBA00007894"/>
    </source>
</evidence>
<evidence type="ECO:0000256" key="3">
    <source>
        <dbReference type="ARBA" id="ARBA00022741"/>
    </source>
</evidence>
<dbReference type="InterPro" id="IPR004527">
    <property type="entry name" value="Glu-tRNA-ligase_bac/mito"/>
</dbReference>
<dbReference type="Pfam" id="PF00749">
    <property type="entry name" value="tRNA-synt_1c"/>
    <property type="match status" value="1"/>
</dbReference>
<comment type="subcellular location">
    <subcellularLocation>
        <location evidence="7">Cytoplasm</location>
    </subcellularLocation>
</comment>
<dbReference type="GO" id="GO:0005524">
    <property type="term" value="F:ATP binding"/>
    <property type="evidence" value="ECO:0007669"/>
    <property type="project" value="UniProtKB-UniRule"/>
</dbReference>
<dbReference type="FunFam" id="3.40.50.620:FF:000045">
    <property type="entry name" value="Glutamate--tRNA ligase, mitochondrial"/>
    <property type="match status" value="1"/>
</dbReference>
<proteinExistence type="inferred from homology"/>
<feature type="short sequence motif" description="'HIGH' region" evidence="7">
    <location>
        <begin position="9"/>
        <end position="19"/>
    </location>
</feature>
<feature type="binding site" evidence="7">
    <location>
        <position position="253"/>
    </location>
    <ligand>
        <name>ATP</name>
        <dbReference type="ChEBI" id="CHEBI:30616"/>
    </ligand>
</feature>
<dbReference type="SUPFAM" id="SSF52374">
    <property type="entry name" value="Nucleotidylyl transferase"/>
    <property type="match status" value="1"/>
</dbReference>
<evidence type="ECO:0000259" key="9">
    <source>
        <dbReference type="Pfam" id="PF19269"/>
    </source>
</evidence>
<evidence type="ECO:0000256" key="4">
    <source>
        <dbReference type="ARBA" id="ARBA00022840"/>
    </source>
</evidence>
<comment type="caution">
    <text evidence="7">Lacks conserved residue(s) required for the propagation of feature annotation.</text>
</comment>
<keyword evidence="5 7" id="KW-0648">Protein biosynthesis</keyword>
<keyword evidence="2 7" id="KW-0436">Ligase</keyword>
<keyword evidence="6 7" id="KW-0030">Aminoacyl-tRNA synthetase</keyword>